<gene>
    <name evidence="16" type="ordered locus">Snov_1078</name>
</gene>
<dbReference type="GO" id="GO:1990077">
    <property type="term" value="C:primosome complex"/>
    <property type="evidence" value="ECO:0007669"/>
    <property type="project" value="UniProtKB-UniRule"/>
</dbReference>
<evidence type="ECO:0000256" key="13">
    <source>
        <dbReference type="NCBIfam" id="TIGR00665"/>
    </source>
</evidence>
<dbReference type="NCBIfam" id="NF006606">
    <property type="entry name" value="PRK09165.1"/>
    <property type="match status" value="1"/>
</dbReference>
<feature type="domain" description="SF4 helicase" evidence="15">
    <location>
        <begin position="191"/>
        <end position="489"/>
    </location>
</feature>
<keyword evidence="7 14" id="KW-0347">Helicase</keyword>
<dbReference type="KEGG" id="sno:Snov_1078"/>
<dbReference type="InterPro" id="IPR036185">
    <property type="entry name" value="DNA_heli_DnaB-like_N_sf"/>
</dbReference>
<evidence type="ECO:0000256" key="14">
    <source>
        <dbReference type="RuleBase" id="RU362085"/>
    </source>
</evidence>
<dbReference type="InterPro" id="IPR007693">
    <property type="entry name" value="DNA_helicase_DnaB-like_N"/>
</dbReference>
<evidence type="ECO:0000256" key="3">
    <source>
        <dbReference type="ARBA" id="ARBA00022515"/>
    </source>
</evidence>
<comment type="catalytic activity">
    <reaction evidence="12 14">
        <text>ATP + H2O = ADP + phosphate + H(+)</text>
        <dbReference type="Rhea" id="RHEA:13065"/>
        <dbReference type="ChEBI" id="CHEBI:15377"/>
        <dbReference type="ChEBI" id="CHEBI:15378"/>
        <dbReference type="ChEBI" id="CHEBI:30616"/>
        <dbReference type="ChEBI" id="CHEBI:43474"/>
        <dbReference type="ChEBI" id="CHEBI:456216"/>
        <dbReference type="EC" id="5.6.2.3"/>
    </reaction>
</comment>
<dbReference type="EMBL" id="CP002026">
    <property type="protein sequence ID" value="ADH88398.1"/>
    <property type="molecule type" value="Genomic_DNA"/>
</dbReference>
<dbReference type="PANTHER" id="PTHR30153">
    <property type="entry name" value="REPLICATIVE DNA HELICASE DNAB"/>
    <property type="match status" value="1"/>
</dbReference>
<dbReference type="EC" id="5.6.2.3" evidence="13 14"/>
<dbReference type="GO" id="GO:0006269">
    <property type="term" value="P:DNA replication, synthesis of primer"/>
    <property type="evidence" value="ECO:0007669"/>
    <property type="project" value="UniProtKB-UniRule"/>
</dbReference>
<protein>
    <recommendedName>
        <fullName evidence="13 14">Replicative DNA helicase</fullName>
        <ecNumber evidence="13 14">5.6.2.3</ecNumber>
    </recommendedName>
</protein>
<dbReference type="GO" id="GO:0005829">
    <property type="term" value="C:cytosol"/>
    <property type="evidence" value="ECO:0007669"/>
    <property type="project" value="TreeGrafter"/>
</dbReference>
<keyword evidence="9 14" id="KW-0238">DNA-binding</keyword>
<keyword evidence="10" id="KW-0413">Isomerase</keyword>
<dbReference type="GO" id="GO:0043139">
    <property type="term" value="F:5'-3' DNA helicase activity"/>
    <property type="evidence" value="ECO:0007669"/>
    <property type="project" value="UniProtKB-EC"/>
</dbReference>
<name>D7A724_ANCN5</name>
<evidence type="ECO:0000256" key="5">
    <source>
        <dbReference type="ARBA" id="ARBA00022741"/>
    </source>
</evidence>
<dbReference type="GO" id="GO:0003677">
    <property type="term" value="F:DNA binding"/>
    <property type="evidence" value="ECO:0007669"/>
    <property type="project" value="UniProtKB-UniRule"/>
</dbReference>
<comment type="subunit">
    <text evidence="2">Homohexamer.</text>
</comment>
<keyword evidence="4 14" id="KW-0235">DNA replication</keyword>
<evidence type="ECO:0000256" key="11">
    <source>
        <dbReference type="ARBA" id="ARBA00044932"/>
    </source>
</evidence>
<dbReference type="STRING" id="639283.Snov_1078"/>
<evidence type="ECO:0000256" key="9">
    <source>
        <dbReference type="ARBA" id="ARBA00023125"/>
    </source>
</evidence>
<keyword evidence="3 14" id="KW-0639">Primosome</keyword>
<organism evidence="16 17">
    <name type="scientific">Ancylobacter novellus (strain ATCC 8093 / DSM 506 / JCM 20403 / CCM 1077 / IAM 12100 / NBRC 12443 / NCIMB 10456)</name>
    <name type="common">Starkeya novella</name>
    <dbReference type="NCBI Taxonomy" id="639283"/>
    <lineage>
        <taxon>Bacteria</taxon>
        <taxon>Pseudomonadati</taxon>
        <taxon>Pseudomonadota</taxon>
        <taxon>Alphaproteobacteria</taxon>
        <taxon>Hyphomicrobiales</taxon>
        <taxon>Xanthobacteraceae</taxon>
        <taxon>Ancylobacter</taxon>
    </lineage>
</organism>
<dbReference type="CDD" id="cd00984">
    <property type="entry name" value="DnaB_C"/>
    <property type="match status" value="1"/>
</dbReference>
<dbReference type="Pfam" id="PF03796">
    <property type="entry name" value="DnaB_C"/>
    <property type="match status" value="1"/>
</dbReference>
<evidence type="ECO:0000313" key="16">
    <source>
        <dbReference type="EMBL" id="ADH88398.1"/>
    </source>
</evidence>
<evidence type="ECO:0000256" key="7">
    <source>
        <dbReference type="ARBA" id="ARBA00022806"/>
    </source>
</evidence>
<dbReference type="eggNOG" id="COG0305">
    <property type="taxonomic scope" value="Bacteria"/>
</dbReference>
<comment type="similarity">
    <text evidence="1 14">Belongs to the helicase family. DnaB subfamily.</text>
</comment>
<dbReference type="SUPFAM" id="SSF48024">
    <property type="entry name" value="N-terminal domain of DnaB helicase"/>
    <property type="match status" value="1"/>
</dbReference>
<dbReference type="NCBIfam" id="TIGR00665">
    <property type="entry name" value="DnaB"/>
    <property type="match status" value="1"/>
</dbReference>
<accession>D7A724</accession>
<keyword evidence="5 14" id="KW-0547">Nucleotide-binding</keyword>
<evidence type="ECO:0000256" key="12">
    <source>
        <dbReference type="ARBA" id="ARBA00048954"/>
    </source>
</evidence>
<dbReference type="GO" id="GO:0042802">
    <property type="term" value="F:identical protein binding"/>
    <property type="evidence" value="ECO:0007669"/>
    <property type="project" value="UniProtKB-ARBA"/>
</dbReference>
<dbReference type="InterPro" id="IPR027417">
    <property type="entry name" value="P-loop_NTPase"/>
</dbReference>
<dbReference type="InterPro" id="IPR016136">
    <property type="entry name" value="DNA_helicase_N/primase_C"/>
</dbReference>
<dbReference type="Pfam" id="PF00772">
    <property type="entry name" value="DnaB"/>
    <property type="match status" value="1"/>
</dbReference>
<dbReference type="OrthoDB" id="9773982at2"/>
<comment type="function">
    <text evidence="11 14">The main replicative DNA helicase, it participates in initiation and elongation during chromosome replication. Travels ahead of the DNA replisome, separating dsDNA into templates for DNA synthesis. A processive ATP-dependent 5'-3' DNA helicase it has DNA-dependent ATPase activity.</text>
</comment>
<dbReference type="FunFam" id="3.40.50.300:FF:000076">
    <property type="entry name" value="Replicative DNA helicase"/>
    <property type="match status" value="1"/>
</dbReference>
<evidence type="ECO:0000256" key="6">
    <source>
        <dbReference type="ARBA" id="ARBA00022801"/>
    </source>
</evidence>
<dbReference type="HOGENOM" id="CLU_005373_0_2_5"/>
<dbReference type="InterPro" id="IPR007694">
    <property type="entry name" value="DNA_helicase_DnaB-like_C"/>
</dbReference>
<dbReference type="GO" id="GO:0016887">
    <property type="term" value="F:ATP hydrolysis activity"/>
    <property type="evidence" value="ECO:0007669"/>
    <property type="project" value="RHEA"/>
</dbReference>
<dbReference type="Proteomes" id="UP000006633">
    <property type="component" value="Chromosome"/>
</dbReference>
<dbReference type="Gene3D" id="1.10.860.10">
    <property type="entry name" value="DNAb Helicase, Chain A"/>
    <property type="match status" value="1"/>
</dbReference>
<dbReference type="PROSITE" id="PS51199">
    <property type="entry name" value="SF4_HELICASE"/>
    <property type="match status" value="1"/>
</dbReference>
<dbReference type="PANTHER" id="PTHR30153:SF2">
    <property type="entry name" value="REPLICATIVE DNA HELICASE"/>
    <property type="match status" value="1"/>
</dbReference>
<dbReference type="InterPro" id="IPR007692">
    <property type="entry name" value="DNA_helicase_DnaB"/>
</dbReference>
<proteinExistence type="inferred from homology"/>
<dbReference type="RefSeq" id="WP_013165903.1">
    <property type="nucleotide sequence ID" value="NC_014217.1"/>
</dbReference>
<keyword evidence="6 14" id="KW-0378">Hydrolase</keyword>
<evidence type="ECO:0000313" key="17">
    <source>
        <dbReference type="Proteomes" id="UP000006633"/>
    </source>
</evidence>
<evidence type="ECO:0000259" key="15">
    <source>
        <dbReference type="PROSITE" id="PS51199"/>
    </source>
</evidence>
<dbReference type="SUPFAM" id="SSF52540">
    <property type="entry name" value="P-loop containing nucleoside triphosphate hydrolases"/>
    <property type="match status" value="1"/>
</dbReference>
<keyword evidence="17" id="KW-1185">Reference proteome</keyword>
<evidence type="ECO:0000256" key="8">
    <source>
        <dbReference type="ARBA" id="ARBA00022840"/>
    </source>
</evidence>
<sequence>MLDSPARPQAAPDTNYRSAPHNIEAEQALLGAILVNNEAFYRVSDFLEPRHFFEPVHIAIYETAAALIRAGKVATPVTLKTFLPADFDVAGLTAPQYLARLAAEATTIINAEDYGRTIYDLSVRRDLIAIGEEIVNEAYDAAIDATPQDQIEDAEKRLYELAETGRYDGGFLKFNDALKEAVDMASRAFQRDGHLSGTASGLDDLDHMMGGLQPSDLIILAGRPAMGKTSLATNIAFNVAAAYQSETLPDGSIRALNGGVVGFFSLEMSAEQLATRILAEQAEIASYKIRRGDISEHEFDKLASCAQMMQTIPLYIDDTGGISIAQLRARARRLKRQRGLDFMVVDYLQLLTGSSKSSSQGRVQEITEITTGLKALAKELGVPIMALSQLSRQVESRDDKRPQLSDLRESGSIEQDADVVMFVFREEYYLKSREPKEGTEEWFKWDQDMKAAQGIAEIIIGKQRHGPTGTVKVAFEAQYTRFTTLAQNDRLPEH</sequence>
<dbReference type="AlphaFoldDB" id="D7A724"/>
<evidence type="ECO:0000256" key="1">
    <source>
        <dbReference type="ARBA" id="ARBA00008428"/>
    </source>
</evidence>
<reference evidence="16 17" key="1">
    <citation type="journal article" date="2012" name="Stand. Genomic Sci.">
        <title>Complete genome sequence of the facultatively chemolithoautotrophic and methylotrophic alpha Proteobacterium Starkeya novella type strain (ATCC 8093(T)).</title>
        <authorList>
            <person name="Kappler U."/>
            <person name="Davenport K."/>
            <person name="Beatson S."/>
            <person name="Lucas S."/>
            <person name="Lapidus A."/>
            <person name="Copeland A."/>
            <person name="Berry K.W."/>
            <person name="Glavina Del Rio T."/>
            <person name="Hammon N."/>
            <person name="Dalin E."/>
            <person name="Tice H."/>
            <person name="Pitluck S."/>
            <person name="Richardson P."/>
            <person name="Bruce D."/>
            <person name="Goodwin L.A."/>
            <person name="Han C."/>
            <person name="Tapia R."/>
            <person name="Detter J.C."/>
            <person name="Chang Y.J."/>
            <person name="Jeffries C.D."/>
            <person name="Land M."/>
            <person name="Hauser L."/>
            <person name="Kyrpides N.C."/>
            <person name="Goker M."/>
            <person name="Ivanova N."/>
            <person name="Klenk H.P."/>
            <person name="Woyke T."/>
        </authorList>
    </citation>
    <scope>NUCLEOTIDE SEQUENCE [LARGE SCALE GENOMIC DNA]</scope>
    <source>
        <strain evidence="17">ATCC 8093 / DSM 506 / JCM 20403 / CCM 1077 / IAM 12100 / NBRC 12443 / NCIMB 10456</strain>
    </source>
</reference>
<dbReference type="GO" id="GO:0005524">
    <property type="term" value="F:ATP binding"/>
    <property type="evidence" value="ECO:0007669"/>
    <property type="project" value="UniProtKB-UniRule"/>
</dbReference>
<evidence type="ECO:0000256" key="4">
    <source>
        <dbReference type="ARBA" id="ARBA00022705"/>
    </source>
</evidence>
<evidence type="ECO:0000256" key="10">
    <source>
        <dbReference type="ARBA" id="ARBA00023235"/>
    </source>
</evidence>
<evidence type="ECO:0000256" key="2">
    <source>
        <dbReference type="ARBA" id="ARBA00011643"/>
    </source>
</evidence>
<keyword evidence="8 14" id="KW-0067">ATP-binding</keyword>
<dbReference type="Gene3D" id="3.40.50.300">
    <property type="entry name" value="P-loop containing nucleotide triphosphate hydrolases"/>
    <property type="match status" value="1"/>
</dbReference>